<dbReference type="PANTHER" id="PTHR13260:SF0">
    <property type="entry name" value="ANAPHASE-PROMOTING COMPLEX SUBUNIT 4"/>
    <property type="match status" value="1"/>
</dbReference>
<protein>
    <recommendedName>
        <fullName evidence="1">Anaphase-promoting complex subunit 4</fullName>
    </recommendedName>
</protein>
<evidence type="ECO:0000256" key="6">
    <source>
        <dbReference type="SAM" id="MobiDB-lite"/>
    </source>
</evidence>
<feature type="non-terminal residue" evidence="9">
    <location>
        <position position="655"/>
    </location>
</feature>
<dbReference type="GO" id="GO:0070979">
    <property type="term" value="P:protein K11-linked ubiquitination"/>
    <property type="evidence" value="ECO:0007669"/>
    <property type="project" value="TreeGrafter"/>
</dbReference>
<organism evidence="9 10">
    <name type="scientific">Acromyrmex insinuator</name>
    <dbReference type="NCBI Taxonomy" id="230686"/>
    <lineage>
        <taxon>Eukaryota</taxon>
        <taxon>Metazoa</taxon>
        <taxon>Ecdysozoa</taxon>
        <taxon>Arthropoda</taxon>
        <taxon>Hexapoda</taxon>
        <taxon>Insecta</taxon>
        <taxon>Pterygota</taxon>
        <taxon>Neoptera</taxon>
        <taxon>Endopterygota</taxon>
        <taxon>Hymenoptera</taxon>
        <taxon>Apocrita</taxon>
        <taxon>Aculeata</taxon>
        <taxon>Formicoidea</taxon>
        <taxon>Formicidae</taxon>
        <taxon>Myrmicinae</taxon>
        <taxon>Acromyrmex</taxon>
    </lineage>
</organism>
<dbReference type="EMBL" id="JAANHZ010000205">
    <property type="protein sequence ID" value="KAG5314117.1"/>
    <property type="molecule type" value="Genomic_DNA"/>
</dbReference>
<evidence type="ECO:0000313" key="9">
    <source>
        <dbReference type="EMBL" id="KAG5314117.1"/>
    </source>
</evidence>
<feature type="domain" description="Anaphase-promoting complex subunit 4 long" evidence="8">
    <location>
        <begin position="216"/>
        <end position="409"/>
    </location>
</feature>
<evidence type="ECO:0000259" key="8">
    <source>
        <dbReference type="Pfam" id="PF12896"/>
    </source>
</evidence>
<keyword evidence="4" id="KW-0833">Ubl conjugation pathway</keyword>
<evidence type="ECO:0000256" key="2">
    <source>
        <dbReference type="ARBA" id="ARBA00022618"/>
    </source>
</evidence>
<keyword evidence="10" id="KW-1185">Reference proteome</keyword>
<keyword evidence="3" id="KW-0498">Mitosis</keyword>
<dbReference type="SUPFAM" id="SSF50978">
    <property type="entry name" value="WD40 repeat-like"/>
    <property type="match status" value="1"/>
</dbReference>
<dbReference type="PANTHER" id="PTHR13260">
    <property type="entry name" value="ANAPHASE PROMOTING COMPLEX SUBUNIT 4 APC4"/>
    <property type="match status" value="1"/>
</dbReference>
<feature type="compositionally biased region" description="Basic and acidic residues" evidence="6">
    <location>
        <begin position="641"/>
        <end position="655"/>
    </location>
</feature>
<dbReference type="AlphaFoldDB" id="A0A836EYH1"/>
<evidence type="ECO:0000259" key="7">
    <source>
        <dbReference type="Pfam" id="PF12894"/>
    </source>
</evidence>
<evidence type="ECO:0000256" key="5">
    <source>
        <dbReference type="ARBA" id="ARBA00023306"/>
    </source>
</evidence>
<evidence type="ECO:0000256" key="1">
    <source>
        <dbReference type="ARBA" id="ARBA00016067"/>
    </source>
</evidence>
<evidence type="ECO:0000256" key="4">
    <source>
        <dbReference type="ARBA" id="ARBA00022786"/>
    </source>
</evidence>
<comment type="caution">
    <text evidence="9">The sequence shown here is derived from an EMBL/GenBank/DDBJ whole genome shotgun (WGS) entry which is preliminary data.</text>
</comment>
<dbReference type="InterPro" id="IPR015943">
    <property type="entry name" value="WD40/YVTN_repeat-like_dom_sf"/>
</dbReference>
<evidence type="ECO:0000313" key="10">
    <source>
        <dbReference type="Proteomes" id="UP000667349"/>
    </source>
</evidence>
<reference evidence="9" key="1">
    <citation type="submission" date="2020-02" db="EMBL/GenBank/DDBJ databases">
        <title>Relaxed selection underlies rapid genomic changes in the transitions from sociality to social parasitism in ants.</title>
        <authorList>
            <person name="Bi X."/>
        </authorList>
    </citation>
    <scope>NUCLEOTIDE SEQUENCE</scope>
    <source>
        <strain evidence="9">BGI-DK2013a</strain>
        <tissue evidence="9">Whole body</tissue>
    </source>
</reference>
<accession>A0A836EYH1</accession>
<proteinExistence type="predicted"/>
<dbReference type="InterPro" id="IPR024790">
    <property type="entry name" value="APC4_long_dom"/>
</dbReference>
<feature type="region of interest" description="Disordered" evidence="6">
    <location>
        <begin position="609"/>
        <end position="655"/>
    </location>
</feature>
<dbReference type="Pfam" id="PF12896">
    <property type="entry name" value="ANAPC4"/>
    <property type="match status" value="1"/>
</dbReference>
<keyword evidence="2" id="KW-0132">Cell division</keyword>
<dbReference type="GO" id="GO:0034399">
    <property type="term" value="C:nuclear periphery"/>
    <property type="evidence" value="ECO:0007669"/>
    <property type="project" value="TreeGrafter"/>
</dbReference>
<keyword evidence="5" id="KW-0131">Cell cycle</keyword>
<feature type="compositionally biased region" description="Acidic residues" evidence="6">
    <location>
        <begin position="609"/>
        <end position="623"/>
    </location>
</feature>
<dbReference type="Pfam" id="PF12894">
    <property type="entry name" value="ANAPC4_WD40"/>
    <property type="match status" value="1"/>
</dbReference>
<dbReference type="GO" id="GO:0005680">
    <property type="term" value="C:anaphase-promoting complex"/>
    <property type="evidence" value="ECO:0007669"/>
    <property type="project" value="InterPro"/>
</dbReference>
<dbReference type="InterPro" id="IPR024789">
    <property type="entry name" value="APC4"/>
</dbReference>
<sequence>MAGTMRQLEERQLPAEVTMMLWSPKMDLLAISNVKGEVVLHRLTWQRVWLLSPQDESDITAHLAWRPDGKLLAVCYEISKLLCLVDVETKNIIHKTKLSTNELTVCVKWLPLSNSEHEGSLTSDKTNKPTGEYLPPLPSLIRSYSAEPERKEFLSHILDMLFIGQKNGTALMYIFGMFYCGTITIGHGPILQITGGSNNPIWITWKDNNCIKTTRVSCPLFEKIEFLKVAQTQANIECLKDYLSRTLMATCEAWETILLEMDEKLARYAEANPPGSMSADFLELLMIGIPTKNLETFLLRDLTEKGLKKFGHSIEMCYSNIQKLVSKNLTSVGMALVYQLAELRGMVRVGDTYEALGLRDEILITNAINEFEAFLAKSYEIEQVIDQSMRNYKAFFRWLYVAILQLTDERAPSEVSRVSSHVKLVAAVENVFAEAYQSLVDHFVMISISLPSFTSLMSSQTVTNDGNFLLAMSETDSKLLRLFNIKYLSIDPISLSSKMVTLDVSQKQGECSKENIDTVIVDLQFYSQDYLSLLILNKQTHASFLIQMPLHSMLEYQDNDAIISITDIISTTWPKPFQGISARRLAVSGSRKVAAILNENNRKIRLLETEAEPEDEEDEEEEEGRFVESMMDTTPNAHFSAETKTDVQEFYKKEN</sequence>
<dbReference type="InterPro" id="IPR036322">
    <property type="entry name" value="WD40_repeat_dom_sf"/>
</dbReference>
<dbReference type="InterPro" id="IPR024977">
    <property type="entry name" value="Apc4-like_WD40_dom"/>
</dbReference>
<dbReference type="Proteomes" id="UP000667349">
    <property type="component" value="Unassembled WGS sequence"/>
</dbReference>
<feature type="non-terminal residue" evidence="9">
    <location>
        <position position="1"/>
    </location>
</feature>
<evidence type="ECO:0000256" key="3">
    <source>
        <dbReference type="ARBA" id="ARBA00022776"/>
    </source>
</evidence>
<dbReference type="Gene3D" id="2.130.10.10">
    <property type="entry name" value="YVTN repeat-like/Quinoprotein amine dehydrogenase"/>
    <property type="match status" value="1"/>
</dbReference>
<gene>
    <name evidence="9" type="primary">Anapc4</name>
    <name evidence="9" type="ORF">G6Z75_0000150</name>
</gene>
<feature type="domain" description="Anaphase-promoting complex subunit 4-like WD40" evidence="7">
    <location>
        <begin position="20"/>
        <end position="109"/>
    </location>
</feature>
<dbReference type="GO" id="GO:0051301">
    <property type="term" value="P:cell division"/>
    <property type="evidence" value="ECO:0007669"/>
    <property type="project" value="UniProtKB-KW"/>
</dbReference>
<dbReference type="GO" id="GO:0031145">
    <property type="term" value="P:anaphase-promoting complex-dependent catabolic process"/>
    <property type="evidence" value="ECO:0007669"/>
    <property type="project" value="InterPro"/>
</dbReference>
<name>A0A836EYH1_9HYME</name>